<dbReference type="PROSITE" id="PS01037">
    <property type="entry name" value="SBP_BACTERIAL_1"/>
    <property type="match status" value="1"/>
</dbReference>
<comment type="caution">
    <text evidence="5">The sequence shown here is derived from an EMBL/GenBank/DDBJ whole genome shotgun (WGS) entry which is preliminary data.</text>
</comment>
<accession>A0ABT5YVI4</accession>
<evidence type="ECO:0000256" key="2">
    <source>
        <dbReference type="ARBA" id="ARBA00022448"/>
    </source>
</evidence>
<name>A0ABT5YVI4_9ACTN</name>
<feature type="signal peptide" evidence="4">
    <location>
        <begin position="1"/>
        <end position="20"/>
    </location>
</feature>
<dbReference type="Gene3D" id="3.40.190.10">
    <property type="entry name" value="Periplasmic binding protein-like II"/>
    <property type="match status" value="2"/>
</dbReference>
<organism evidence="5 6">
    <name type="scientific">Streptantibioticus ferralitis</name>
    <dbReference type="NCBI Taxonomy" id="236510"/>
    <lineage>
        <taxon>Bacteria</taxon>
        <taxon>Bacillati</taxon>
        <taxon>Actinomycetota</taxon>
        <taxon>Actinomycetes</taxon>
        <taxon>Kitasatosporales</taxon>
        <taxon>Streptomycetaceae</taxon>
        <taxon>Streptantibioticus</taxon>
    </lineage>
</organism>
<keyword evidence="2" id="KW-0813">Transport</keyword>
<evidence type="ECO:0000313" key="6">
    <source>
        <dbReference type="Proteomes" id="UP001220022"/>
    </source>
</evidence>
<evidence type="ECO:0000256" key="3">
    <source>
        <dbReference type="ARBA" id="ARBA00022729"/>
    </source>
</evidence>
<dbReference type="RefSeq" id="WP_275810418.1">
    <property type="nucleotide sequence ID" value="NZ_BAAANM010000017.1"/>
</dbReference>
<keyword evidence="3 4" id="KW-0732">Signal</keyword>
<keyword evidence="6" id="KW-1185">Reference proteome</keyword>
<evidence type="ECO:0000313" key="5">
    <source>
        <dbReference type="EMBL" id="MDF2255619.1"/>
    </source>
</evidence>
<dbReference type="SUPFAM" id="SSF53850">
    <property type="entry name" value="Periplasmic binding protein-like II"/>
    <property type="match status" value="1"/>
</dbReference>
<dbReference type="PANTHER" id="PTHR30061:SF50">
    <property type="entry name" value="MALTOSE_MALTODEXTRIN-BINDING PERIPLASMIC PROTEIN"/>
    <property type="match status" value="1"/>
</dbReference>
<feature type="chain" id="PRO_5045958197" evidence="4">
    <location>
        <begin position="21"/>
        <end position="425"/>
    </location>
</feature>
<proteinExistence type="inferred from homology"/>
<dbReference type="Proteomes" id="UP001220022">
    <property type="component" value="Unassembled WGS sequence"/>
</dbReference>
<dbReference type="InterPro" id="IPR006061">
    <property type="entry name" value="SBP_1_CS"/>
</dbReference>
<dbReference type="PANTHER" id="PTHR30061">
    <property type="entry name" value="MALTOSE-BINDING PERIPLASMIC PROTEIN"/>
    <property type="match status" value="1"/>
</dbReference>
<gene>
    <name evidence="5" type="ORF">P2L57_07760</name>
</gene>
<comment type="similarity">
    <text evidence="1">Belongs to the bacterial solute-binding protein 1 family.</text>
</comment>
<dbReference type="PROSITE" id="PS51257">
    <property type="entry name" value="PROKAR_LIPOPROTEIN"/>
    <property type="match status" value="1"/>
</dbReference>
<dbReference type="InterPro" id="IPR006059">
    <property type="entry name" value="SBP"/>
</dbReference>
<dbReference type="EMBL" id="JARHTQ010000004">
    <property type="protein sequence ID" value="MDF2255619.1"/>
    <property type="molecule type" value="Genomic_DNA"/>
</dbReference>
<evidence type="ECO:0000256" key="1">
    <source>
        <dbReference type="ARBA" id="ARBA00008520"/>
    </source>
</evidence>
<reference evidence="5 6" key="1">
    <citation type="submission" date="2023-03" db="EMBL/GenBank/DDBJ databases">
        <title>Draft genome sequence of type strain Streptomyces ferralitis JCM 14344.</title>
        <authorList>
            <person name="Klaysubun C."/>
            <person name="Duangmal K."/>
        </authorList>
    </citation>
    <scope>NUCLEOTIDE SEQUENCE [LARGE SCALE GENOMIC DNA]</scope>
    <source>
        <strain evidence="5 6">JCM 14344</strain>
    </source>
</reference>
<protein>
    <submittedName>
        <fullName evidence="5">Extracellular solute-binding protein</fullName>
    </submittedName>
</protein>
<evidence type="ECO:0000256" key="4">
    <source>
        <dbReference type="SAM" id="SignalP"/>
    </source>
</evidence>
<dbReference type="Pfam" id="PF01547">
    <property type="entry name" value="SBP_bac_1"/>
    <property type="match status" value="1"/>
</dbReference>
<sequence>MRRGIAAAALVAAMTVSASACNSGGSSSAKSNGPVTITWWDTSDATNEAPAYQALVADFEKANPNVKVKYVNVPFASAQTKFQTAAGSSGAPDVFRSDVGWTPGFAKAGYLAPLTGTPADADTSHFEKQLITQASYNGKLYGVPLVTDTLGLMYNKQLFAKAGIAKAPTTWDELKADAALVKQKDGVDGFAFNPASYYAMPFLYGEGTDMVDAAGKKITINSTAAAKGIDTLKGVIGASGVSKLDITANGYANIMDAFDSGKLAAIIQGPWEINNVYKGSAFSDHTNLGIAAVPAGATGKAGAPIGGHNLVAYAGSDAAHQAAAEKFIAFMTSAQSQTTLALKNSTLPTRGDAYTAKVTSSPGIAGFQSILSSGVPRPAVPEYSSLYDPFTKELTKILSGQESTQDGLKNTSIQFQKLLSGYASQ</sequence>